<gene>
    <name evidence="1" type="ORF">G3I59_27790</name>
</gene>
<accession>A0ABX0BUI3</accession>
<proteinExistence type="predicted"/>
<organism evidence="1 2">
    <name type="scientific">Amycolatopsis rubida</name>
    <dbReference type="NCBI Taxonomy" id="112413"/>
    <lineage>
        <taxon>Bacteria</taxon>
        <taxon>Bacillati</taxon>
        <taxon>Actinomycetota</taxon>
        <taxon>Actinomycetes</taxon>
        <taxon>Pseudonocardiales</taxon>
        <taxon>Pseudonocardiaceae</taxon>
        <taxon>Amycolatopsis</taxon>
    </lineage>
</organism>
<dbReference type="Proteomes" id="UP000470404">
    <property type="component" value="Unassembled WGS sequence"/>
</dbReference>
<evidence type="ECO:0000313" key="2">
    <source>
        <dbReference type="Proteomes" id="UP000470404"/>
    </source>
</evidence>
<name>A0ABX0BUI3_9PSEU</name>
<dbReference type="RefSeq" id="WP_157905011.1">
    <property type="nucleotide sequence ID" value="NZ_JAAGNC010000142.1"/>
</dbReference>
<protein>
    <submittedName>
        <fullName evidence="1">Uncharacterized protein</fullName>
    </submittedName>
</protein>
<comment type="caution">
    <text evidence="1">The sequence shown here is derived from an EMBL/GenBank/DDBJ whole genome shotgun (WGS) entry which is preliminary data.</text>
</comment>
<reference evidence="1 2" key="1">
    <citation type="submission" date="2020-01" db="EMBL/GenBank/DDBJ databases">
        <title>Insect and environment-associated Actinomycetes.</title>
        <authorList>
            <person name="Currrie C."/>
            <person name="Chevrette M."/>
            <person name="Carlson C."/>
            <person name="Stubbendieck R."/>
            <person name="Wendt-Pienkowski E."/>
        </authorList>
    </citation>
    <scope>NUCLEOTIDE SEQUENCE [LARGE SCALE GENOMIC DNA]</scope>
    <source>
        <strain evidence="1 2">SID8386</strain>
    </source>
</reference>
<evidence type="ECO:0000313" key="1">
    <source>
        <dbReference type="EMBL" id="NEC59287.1"/>
    </source>
</evidence>
<dbReference type="EMBL" id="JAAGNC010000142">
    <property type="protein sequence ID" value="NEC59287.1"/>
    <property type="molecule type" value="Genomic_DNA"/>
</dbReference>
<sequence>MSKDGLPASSIIILSAGAADFMAQASNSAPIAGALGAAAAAVGVAAEGVRRRQQEQAANSLAFASSLSGLEEEEVVSRLLGTPGGTELLSICLNGAARSVDRRKLRVLGASLAAGSIQSDDALLDEDLYLSQVVADLEAPHLALLDLLNEPHPELAGTKNMQAAGRLRSRVNPPVLARQLIATLERHGLIYGWSRESYSMLHKSTRAVIGVNLEKDPVMWSITEFGEFVLARFLEVDPELS</sequence>
<keyword evidence="2" id="KW-1185">Reference proteome</keyword>